<sequence length="73" mass="7785">MTGKSFSLCIVEAPLATITAIATVKATLCNTPKCNATVHSSEGRQPATALQTAVVETKLYRIGSQRYLSLMLN</sequence>
<accession>A0A2Z6MLF4</accession>
<protein>
    <submittedName>
        <fullName evidence="1">Uncharacterized protein</fullName>
    </submittedName>
</protein>
<dbReference type="AlphaFoldDB" id="A0A2Z6MLF4"/>
<organism evidence="1 2">
    <name type="scientific">Trifolium subterraneum</name>
    <name type="common">Subterranean clover</name>
    <dbReference type="NCBI Taxonomy" id="3900"/>
    <lineage>
        <taxon>Eukaryota</taxon>
        <taxon>Viridiplantae</taxon>
        <taxon>Streptophyta</taxon>
        <taxon>Embryophyta</taxon>
        <taxon>Tracheophyta</taxon>
        <taxon>Spermatophyta</taxon>
        <taxon>Magnoliopsida</taxon>
        <taxon>eudicotyledons</taxon>
        <taxon>Gunneridae</taxon>
        <taxon>Pentapetalae</taxon>
        <taxon>rosids</taxon>
        <taxon>fabids</taxon>
        <taxon>Fabales</taxon>
        <taxon>Fabaceae</taxon>
        <taxon>Papilionoideae</taxon>
        <taxon>50 kb inversion clade</taxon>
        <taxon>NPAAA clade</taxon>
        <taxon>Hologalegina</taxon>
        <taxon>IRL clade</taxon>
        <taxon>Trifolieae</taxon>
        <taxon>Trifolium</taxon>
    </lineage>
</organism>
<gene>
    <name evidence="1" type="ORF">TSUD_225450</name>
</gene>
<evidence type="ECO:0000313" key="1">
    <source>
        <dbReference type="EMBL" id="GAU26082.1"/>
    </source>
</evidence>
<proteinExistence type="predicted"/>
<keyword evidence="2" id="KW-1185">Reference proteome</keyword>
<dbReference type="EMBL" id="DF973329">
    <property type="protein sequence ID" value="GAU26082.1"/>
    <property type="molecule type" value="Genomic_DNA"/>
</dbReference>
<name>A0A2Z6MLF4_TRISU</name>
<dbReference type="Proteomes" id="UP000242715">
    <property type="component" value="Unassembled WGS sequence"/>
</dbReference>
<evidence type="ECO:0000313" key="2">
    <source>
        <dbReference type="Proteomes" id="UP000242715"/>
    </source>
</evidence>
<reference evidence="2" key="1">
    <citation type="journal article" date="2017" name="Front. Plant Sci.">
        <title>Climate Clever Clovers: New Paradigm to Reduce the Environmental Footprint of Ruminants by Breeding Low Methanogenic Forages Utilizing Haplotype Variation.</title>
        <authorList>
            <person name="Kaur P."/>
            <person name="Appels R."/>
            <person name="Bayer P.E."/>
            <person name="Keeble-Gagnere G."/>
            <person name="Wang J."/>
            <person name="Hirakawa H."/>
            <person name="Shirasawa K."/>
            <person name="Vercoe P."/>
            <person name="Stefanova K."/>
            <person name="Durmic Z."/>
            <person name="Nichols P."/>
            <person name="Revell C."/>
            <person name="Isobe S.N."/>
            <person name="Edwards D."/>
            <person name="Erskine W."/>
        </authorList>
    </citation>
    <scope>NUCLEOTIDE SEQUENCE [LARGE SCALE GENOMIC DNA]</scope>
    <source>
        <strain evidence="2">cv. Daliak</strain>
    </source>
</reference>